<keyword evidence="3" id="KW-1185">Reference proteome</keyword>
<accession>A0A1R4H9S5</accession>
<feature type="chain" id="PRO_5012616464" evidence="1">
    <location>
        <begin position="22"/>
        <end position="302"/>
    </location>
</feature>
<feature type="signal peptide" evidence="1">
    <location>
        <begin position="1"/>
        <end position="21"/>
    </location>
</feature>
<dbReference type="EMBL" id="FUKI01000110">
    <property type="protein sequence ID" value="SJM92927.1"/>
    <property type="molecule type" value="Genomic_DNA"/>
</dbReference>
<keyword evidence="1" id="KW-0732">Signal</keyword>
<reference evidence="3" key="1">
    <citation type="submission" date="2017-02" db="EMBL/GenBank/DDBJ databases">
        <authorList>
            <person name="Daims H."/>
        </authorList>
    </citation>
    <scope>NUCLEOTIDE SEQUENCE [LARGE SCALE GENOMIC DNA]</scope>
</reference>
<dbReference type="RefSeq" id="WP_087143615.1">
    <property type="nucleotide sequence ID" value="NZ_FUKI01000110.1"/>
</dbReference>
<sequence>MKKNILSAISFLLAIPFHVSAADNAPTPTKTSCEVASVGTWYCTIDGKGYYCGTDKDPDPKNCLPAKKIEPVTNINQMIFTPIVTVNNSGDTSVNSTDKPLVTGIVNPAFNLGGSLWPVIGAPQPGWIITGGGVGVLEGYRYNLYNTDQNAYLRFQDRAGVNLGWSNAPNGFMAVKRQYPSNRPITCEEPFGLFIEKEWPMYEKQTFGINLSTRTRLADTSWYQWRFTKCGVPGSVVQLNKPVALVNNRTNSEVVGCERLVGVNLCWAEDVITFKGKNYRLADARNLVAKGMAAVELLPYLP</sequence>
<evidence type="ECO:0000256" key="1">
    <source>
        <dbReference type="SAM" id="SignalP"/>
    </source>
</evidence>
<evidence type="ECO:0000313" key="3">
    <source>
        <dbReference type="Proteomes" id="UP000195667"/>
    </source>
</evidence>
<protein>
    <submittedName>
        <fullName evidence="2">Uncharacterized protein</fullName>
    </submittedName>
</protein>
<dbReference type="AlphaFoldDB" id="A0A1R4H9S5"/>
<gene>
    <name evidence="2" type="ORF">CRENPOLYSF1_350026</name>
</gene>
<organism evidence="2 3">
    <name type="scientific">Crenothrix polyspora</name>
    <dbReference type="NCBI Taxonomy" id="360316"/>
    <lineage>
        <taxon>Bacteria</taxon>
        <taxon>Pseudomonadati</taxon>
        <taxon>Pseudomonadota</taxon>
        <taxon>Gammaproteobacteria</taxon>
        <taxon>Methylococcales</taxon>
        <taxon>Crenotrichaceae</taxon>
        <taxon>Crenothrix</taxon>
    </lineage>
</organism>
<name>A0A1R4H9S5_9GAMM</name>
<dbReference type="Proteomes" id="UP000195667">
    <property type="component" value="Unassembled WGS sequence"/>
</dbReference>
<evidence type="ECO:0000313" key="2">
    <source>
        <dbReference type="EMBL" id="SJM92927.1"/>
    </source>
</evidence>
<proteinExistence type="predicted"/>